<accession>U6H7H2</accession>
<feature type="region of interest" description="Disordered" evidence="7">
    <location>
        <begin position="536"/>
        <end position="621"/>
    </location>
</feature>
<evidence type="ECO:0000313" key="11">
    <source>
        <dbReference type="Proteomes" id="UP000018201"/>
    </source>
</evidence>
<dbReference type="Gene3D" id="1.20.5.2050">
    <property type="match status" value="1"/>
</dbReference>
<feature type="region of interest" description="Disordered" evidence="7">
    <location>
        <begin position="1419"/>
        <end position="1446"/>
    </location>
</feature>
<evidence type="ECO:0000256" key="6">
    <source>
        <dbReference type="SAM" id="Coils"/>
    </source>
</evidence>
<gene>
    <name evidence="10" type="ORF">EPH_0075950</name>
</gene>
<evidence type="ECO:0000256" key="1">
    <source>
        <dbReference type="ARBA" id="ARBA00004123"/>
    </source>
</evidence>
<keyword evidence="5" id="KW-0539">Nucleus</keyword>
<feature type="region of interest" description="Disordered" evidence="7">
    <location>
        <begin position="465"/>
        <end position="506"/>
    </location>
</feature>
<dbReference type="Proteomes" id="UP000018201">
    <property type="component" value="Unassembled WGS sequence"/>
</dbReference>
<feature type="compositionally biased region" description="Acidic residues" evidence="7">
    <location>
        <begin position="1573"/>
        <end position="1594"/>
    </location>
</feature>
<dbReference type="Pfam" id="PF00847">
    <property type="entry name" value="AP2"/>
    <property type="match status" value="1"/>
</dbReference>
<feature type="region of interest" description="Disordered" evidence="7">
    <location>
        <begin position="1159"/>
        <end position="1188"/>
    </location>
</feature>
<dbReference type="EMBL" id="HG697396">
    <property type="protein sequence ID" value="CDI87418.1"/>
    <property type="molecule type" value="Genomic_DNA"/>
</dbReference>
<evidence type="ECO:0000256" key="2">
    <source>
        <dbReference type="ARBA" id="ARBA00023015"/>
    </source>
</evidence>
<name>U6H7H2_9EIME</name>
<feature type="domain" description="AP2/ERF" evidence="8">
    <location>
        <begin position="1100"/>
        <end position="1153"/>
    </location>
</feature>
<feature type="compositionally biased region" description="Polar residues" evidence="7">
    <location>
        <begin position="202"/>
        <end position="217"/>
    </location>
</feature>
<evidence type="ECO:0000256" key="5">
    <source>
        <dbReference type="ARBA" id="ARBA00023242"/>
    </source>
</evidence>
<feature type="region of interest" description="Disordered" evidence="7">
    <location>
        <begin position="902"/>
        <end position="939"/>
    </location>
</feature>
<evidence type="ECO:0000259" key="9">
    <source>
        <dbReference type="Pfam" id="PF14733"/>
    </source>
</evidence>
<feature type="region of interest" description="Disordered" evidence="7">
    <location>
        <begin position="94"/>
        <end position="133"/>
    </location>
</feature>
<evidence type="ECO:0000256" key="7">
    <source>
        <dbReference type="SAM" id="MobiDB-lite"/>
    </source>
</evidence>
<feature type="region of interest" description="Disordered" evidence="7">
    <location>
        <begin position="202"/>
        <end position="251"/>
    </location>
</feature>
<dbReference type="InterPro" id="IPR028078">
    <property type="entry name" value="ACDC"/>
</dbReference>
<reference evidence="10" key="1">
    <citation type="submission" date="2013-10" db="EMBL/GenBank/DDBJ databases">
        <title>Genomic analysis of the causative agents of coccidiosis in chickens.</title>
        <authorList>
            <person name="Reid A.J."/>
            <person name="Blake D."/>
            <person name="Billington K."/>
            <person name="Browne H."/>
            <person name="Dunn M."/>
            <person name="Hung S."/>
            <person name="Kawahara F."/>
            <person name="Miranda-Saavedra D."/>
            <person name="Mourier T."/>
            <person name="Nagra H."/>
            <person name="Otto T.D."/>
            <person name="Rawlings N."/>
            <person name="Sanchez A."/>
            <person name="Sanders M."/>
            <person name="Subramaniam C."/>
            <person name="Tay Y."/>
            <person name="Dear P."/>
            <person name="Doerig C."/>
            <person name="Gruber A."/>
            <person name="Parkinson J."/>
            <person name="Shirley M."/>
            <person name="Wan K.L."/>
            <person name="Berriman M."/>
            <person name="Tomley F."/>
            <person name="Pain A."/>
        </authorList>
    </citation>
    <scope>NUCLEOTIDE SEQUENCE [LARGE SCALE GENOMIC DNA]</scope>
    <source>
        <strain evidence="10">Houghton</strain>
    </source>
</reference>
<evidence type="ECO:0000313" key="10">
    <source>
        <dbReference type="EMBL" id="CDI87418.1"/>
    </source>
</evidence>
<feature type="region of interest" description="Disordered" evidence="7">
    <location>
        <begin position="1568"/>
        <end position="1594"/>
    </location>
</feature>
<keyword evidence="11" id="KW-1185">Reference proteome</keyword>
<dbReference type="OrthoDB" id="346034at2759"/>
<feature type="compositionally biased region" description="Low complexity" evidence="7">
    <location>
        <begin position="481"/>
        <end position="491"/>
    </location>
</feature>
<feature type="compositionally biased region" description="Basic and acidic residues" evidence="7">
    <location>
        <begin position="233"/>
        <end position="244"/>
    </location>
</feature>
<keyword evidence="6" id="KW-0175">Coiled coil</keyword>
<feature type="domain" description="AP2-coincident C-terminal" evidence="9">
    <location>
        <begin position="625"/>
        <end position="681"/>
    </location>
</feature>
<dbReference type="GO" id="GO:0003700">
    <property type="term" value="F:DNA-binding transcription factor activity"/>
    <property type="evidence" value="ECO:0007669"/>
    <property type="project" value="InterPro"/>
</dbReference>
<dbReference type="VEuPathDB" id="ToxoDB:EPH_0075950"/>
<keyword evidence="2" id="KW-0805">Transcription regulation</keyword>
<evidence type="ECO:0000259" key="8">
    <source>
        <dbReference type="Pfam" id="PF00847"/>
    </source>
</evidence>
<sequence>MREIPRAAPAAGNEPKCNSPRTLVAAPELVEVSPLMRSCIFGFNTHVAELPSSATDIRSAESSLLVPQEAEVASEIAVRRELFAQLPEELKSNAHLNKGGTNNGGGSHCLDRTPSTGAHLEDAPAWAQDGGPRPQFNGVLPSELRSRLAALSHEVASRQGDCRESRLVSKTPCRRGRHATRRAATALHAAPLSVELAHNVRLNGSSRSATPPATPTSADDKTPTLSIPCEMRAASDARSPRDSEDGLGPDKGALLQALGMAIQKLDDNGLAEPRCSPVGESCLAAPPAGLLQSAEEGCDSSLQASDVAASLEASDVEKDVAASAAPFFCGTSFALPHTANGSYQQVEDIIEPVRSCASIGDKPVTTGNGGGGAVRLPLDAGGVFAEVQLTILTLIEDLHAATCCCAAASNPEPCRCCIGASVLLKGKWMNNSALTAVLRNAGFYGRKASATECTGAVSQPHTILRARSPSPLPTKRPLAGAADSATSSSADECPASSGCTESPRRIGGITWNSSSCQDTVSMSCVKDLSSPRASAGAAAAENAQDNGRLPPNGCGSARERLCNGTPTRRGEKGVKHTLPVSESATCSDAAGGSGINSPAGSDSADGVRPTSRAADEGSSCDREEQGESLHLLFRHHVAVVTCADRFAELLPYSHIFRECVGTYRMPATLPSPARHLLVQELQMLRRDPDRLLMRNSFQWTEAAGAVSCLADTKCGTAADAWHFDRTDMGASISCPNPNGGRLEGQAHAHDDGNAFLASADLTAAEGETGRCSSAWAPPLPLLDPSVLLCASGTELAAQKSAILRILRMLRSLAPTWAARDDNFGFHFKATIAARSLDSLELQSYRVVFQCLSPFDAREWTRDQLMEVLNDLDCIRLAYRRRRNLKASVARVQRLLEQPDADPGGDLLHNADGAAGSRRLWEPNGSASVQAGDLRNLQGPPRVVVRGSRDIYSGQSLPHASGPTGFGPASVPAKAQQPGPFVQPVSPQQLSPTNVGGKTSPRTPGVSGLWSGDREATAFVDGDGASELQALSVGGGTPGTGSSAVPSGFVRRGHSTGSTVVARRNAAAASDANGATGKAGNSNLNDCPVRQQYAVRAAELPKIKGVFIGKKHTCWVAQWNDANGQPRQSCFNIKQHGFEKARRLAVQARQTLMGMATSKLANTPPTEAQRATPQPALPEASASRETPPVQTRLPDLLFMGDATTAIAEALGSRGIQTPTAVLQHSCVKSKLEGLNATSESQEVQGGIDASVASGNANAIRSVNPSQTKVALSGTTTPRHSPRGVPQRPVATGFPSTECVVPPAPRKQAVQQHVPGKEHVPVSAAAVTGSSVQQQVLLQHQLQQQLEDQLQQLQQLQQQLLQHSSAAQETAGRQAPTVGSKGHPVPSYLNLGDGSSSALALVSSLLGGSATSSLRLPAFSDPSGAASALRCPEGQQRQGGPKTGHLDSVNDQQVALKGARGGLGVLGTSGDVDGSVVAPVGPAEPLEDDGTQSCSKRKQRLLCASKPGKRTLASLAREFPSVGGVTYNVKGACWEVAVKGRDTTKIFSTRKFGGLEAAYGAAVMWKRKVDRGEQGDDDADVPDGPEGPADDEYLDEAEGLGGSAASAKWEAGLETDEPLRKRVVCSRPDPLVSSLGVTMQQQQFRQAVVPPSIHITAALDESHGVQQQLSRAPSV</sequence>
<feature type="compositionally biased region" description="Polar residues" evidence="7">
    <location>
        <begin position="1261"/>
        <end position="1277"/>
    </location>
</feature>
<dbReference type="GO" id="GO:0003677">
    <property type="term" value="F:DNA binding"/>
    <property type="evidence" value="ECO:0007669"/>
    <property type="project" value="UniProtKB-KW"/>
</dbReference>
<feature type="region of interest" description="Disordered" evidence="7">
    <location>
        <begin position="955"/>
        <end position="1009"/>
    </location>
</feature>
<feature type="coiled-coil region" evidence="6">
    <location>
        <begin position="1337"/>
        <end position="1364"/>
    </location>
</feature>
<keyword evidence="4" id="KW-0804">Transcription</keyword>
<dbReference type="InterPro" id="IPR001471">
    <property type="entry name" value="AP2/ERF_dom"/>
</dbReference>
<protein>
    <submittedName>
        <fullName evidence="10">Uncharacterized protein</fullName>
    </submittedName>
</protein>
<feature type="compositionally biased region" description="Polar residues" evidence="7">
    <location>
        <begin position="984"/>
        <end position="1001"/>
    </location>
</feature>
<feature type="region of interest" description="Disordered" evidence="7">
    <location>
        <begin position="1261"/>
        <end position="1290"/>
    </location>
</feature>
<organism evidence="10 11">
    <name type="scientific">Eimeria praecox</name>
    <dbReference type="NCBI Taxonomy" id="51316"/>
    <lineage>
        <taxon>Eukaryota</taxon>
        <taxon>Sar</taxon>
        <taxon>Alveolata</taxon>
        <taxon>Apicomplexa</taxon>
        <taxon>Conoidasida</taxon>
        <taxon>Coccidia</taxon>
        <taxon>Eucoccidiorida</taxon>
        <taxon>Eimeriorina</taxon>
        <taxon>Eimeriidae</taxon>
        <taxon>Eimeria</taxon>
    </lineage>
</organism>
<comment type="subcellular location">
    <subcellularLocation>
        <location evidence="1">Nucleus</location>
    </subcellularLocation>
</comment>
<dbReference type="Pfam" id="PF14733">
    <property type="entry name" value="ACDC"/>
    <property type="match status" value="1"/>
</dbReference>
<evidence type="ECO:0000256" key="4">
    <source>
        <dbReference type="ARBA" id="ARBA00023163"/>
    </source>
</evidence>
<feature type="region of interest" description="Disordered" evidence="7">
    <location>
        <begin position="1034"/>
        <end position="1053"/>
    </location>
</feature>
<feature type="region of interest" description="Disordered" evidence="7">
    <location>
        <begin position="1365"/>
        <end position="1387"/>
    </location>
</feature>
<feature type="compositionally biased region" description="Polar residues" evidence="7">
    <location>
        <begin position="1159"/>
        <end position="1171"/>
    </location>
</feature>
<evidence type="ECO:0000256" key="3">
    <source>
        <dbReference type="ARBA" id="ARBA00023125"/>
    </source>
</evidence>
<dbReference type="GO" id="GO:0005634">
    <property type="term" value="C:nucleus"/>
    <property type="evidence" value="ECO:0007669"/>
    <property type="project" value="UniProtKB-SubCell"/>
</dbReference>
<keyword evidence="3" id="KW-0238">DNA-binding</keyword>
<reference evidence="10" key="2">
    <citation type="submission" date="2013-10" db="EMBL/GenBank/DDBJ databases">
        <authorList>
            <person name="Aslett M."/>
        </authorList>
    </citation>
    <scope>NUCLEOTIDE SEQUENCE [LARGE SCALE GENOMIC DNA]</scope>
    <source>
        <strain evidence="10">Houghton</strain>
    </source>
</reference>
<proteinExistence type="predicted"/>